<reference evidence="4 5" key="1">
    <citation type="submission" date="2007-03" db="EMBL/GenBank/DDBJ databases">
        <authorList>
            <person name="Fulton L."/>
            <person name="Clifton S."/>
            <person name="Fulton B."/>
            <person name="Xu J."/>
            <person name="Minx P."/>
            <person name="Pepin K.H."/>
            <person name="Johnson M."/>
            <person name="Thiruvilangam P."/>
            <person name="Bhonagiri V."/>
            <person name="Nash W.E."/>
            <person name="Mardis E.R."/>
            <person name="Wilson R.K."/>
        </authorList>
    </citation>
    <scope>NUCLEOTIDE SEQUENCE [LARGE SCALE GENOMIC DNA]</scope>
    <source>
        <strain evidence="4 5">ATCC 27560</strain>
    </source>
</reference>
<keyword evidence="1 2" id="KW-0129">CBS domain</keyword>
<evidence type="ECO:0000313" key="4">
    <source>
        <dbReference type="EMBL" id="EDM50737.1"/>
    </source>
</evidence>
<feature type="domain" description="CBS" evidence="3">
    <location>
        <begin position="7"/>
        <end position="67"/>
    </location>
</feature>
<dbReference type="InterPro" id="IPR046342">
    <property type="entry name" value="CBS_dom_sf"/>
</dbReference>
<dbReference type="Proteomes" id="UP000006000">
    <property type="component" value="Unassembled WGS sequence"/>
</dbReference>
<comment type="caution">
    <text evidence="4">The sequence shown here is derived from an EMBL/GenBank/DDBJ whole genome shotgun (WGS) entry which is preliminary data.</text>
</comment>
<dbReference type="HOGENOM" id="CLU_117108_0_0_9"/>
<feature type="domain" description="CBS" evidence="3">
    <location>
        <begin position="74"/>
        <end position="135"/>
    </location>
</feature>
<dbReference type="Pfam" id="PF00571">
    <property type="entry name" value="CBS"/>
    <property type="match status" value="2"/>
</dbReference>
<dbReference type="InterPro" id="IPR051257">
    <property type="entry name" value="Diverse_CBS-Domain"/>
</dbReference>
<evidence type="ECO:0000256" key="2">
    <source>
        <dbReference type="PROSITE-ProRule" id="PRU00703"/>
    </source>
</evidence>
<protein>
    <submittedName>
        <fullName evidence="4">CBS domain protein</fullName>
    </submittedName>
</protein>
<evidence type="ECO:0000259" key="3">
    <source>
        <dbReference type="PROSITE" id="PS51371"/>
    </source>
</evidence>
<dbReference type="PANTHER" id="PTHR43080">
    <property type="entry name" value="CBS DOMAIN-CONTAINING PROTEIN CBSX3, MITOCHONDRIAL"/>
    <property type="match status" value="1"/>
</dbReference>
<dbReference type="STRING" id="411463.EUBVEN_02056"/>
<sequence length="140" mass="16279">MNILFFLTPKEKVSHIFNDDTLRQVVEKMEFHGYSAIPLLDKEGKYIGTITEGDLLWYLKDHDFPDIYQLEDIPITDIERKRDNNAVNIQVSMEELFEKATNQNFVPVVDDNNVFIGIITRKDIILYLANKENTNNAISN</sequence>
<accession>A5Z8L4</accession>
<dbReference type="RefSeq" id="WP_005359001.1">
    <property type="nucleotide sequence ID" value="NZ_DS264265.1"/>
</dbReference>
<gene>
    <name evidence="4" type="ORF">EUBVEN_02056</name>
</gene>
<dbReference type="Gene3D" id="3.10.580.10">
    <property type="entry name" value="CBS-domain"/>
    <property type="match status" value="1"/>
</dbReference>
<dbReference type="SUPFAM" id="SSF54631">
    <property type="entry name" value="CBS-domain pair"/>
    <property type="match status" value="1"/>
</dbReference>
<proteinExistence type="predicted"/>
<dbReference type="EMBL" id="AAVL02000036">
    <property type="protein sequence ID" value="EDM50737.1"/>
    <property type="molecule type" value="Genomic_DNA"/>
</dbReference>
<dbReference type="eggNOG" id="COG0517">
    <property type="taxonomic scope" value="Bacteria"/>
</dbReference>
<dbReference type="OrthoDB" id="384703at2"/>
<organism evidence="4 5">
    <name type="scientific">Eubacterium ventriosum ATCC 27560</name>
    <dbReference type="NCBI Taxonomy" id="411463"/>
    <lineage>
        <taxon>Bacteria</taxon>
        <taxon>Bacillati</taxon>
        <taxon>Bacillota</taxon>
        <taxon>Clostridia</taxon>
        <taxon>Eubacteriales</taxon>
        <taxon>Eubacteriaceae</taxon>
        <taxon>Eubacterium</taxon>
    </lineage>
</organism>
<dbReference type="PROSITE" id="PS51371">
    <property type="entry name" value="CBS"/>
    <property type="match status" value="2"/>
</dbReference>
<dbReference type="AlphaFoldDB" id="A5Z8L4"/>
<reference evidence="4 5" key="2">
    <citation type="submission" date="2007-04" db="EMBL/GenBank/DDBJ databases">
        <title>Draft genome sequence of Eubacterium ventriosum (ATCC 27560).</title>
        <authorList>
            <person name="Sudarsanam P."/>
            <person name="Ley R."/>
            <person name="Guruge J."/>
            <person name="Turnbaugh P.J."/>
            <person name="Mahowald M."/>
            <person name="Liep D."/>
            <person name="Gordon J."/>
        </authorList>
    </citation>
    <scope>NUCLEOTIDE SEQUENCE [LARGE SCALE GENOMIC DNA]</scope>
    <source>
        <strain evidence="4 5">ATCC 27560</strain>
    </source>
</reference>
<evidence type="ECO:0000256" key="1">
    <source>
        <dbReference type="ARBA" id="ARBA00023122"/>
    </source>
</evidence>
<dbReference type="InterPro" id="IPR000644">
    <property type="entry name" value="CBS_dom"/>
</dbReference>
<dbReference type="SMART" id="SM00116">
    <property type="entry name" value="CBS"/>
    <property type="match status" value="2"/>
</dbReference>
<dbReference type="PANTHER" id="PTHR43080:SF26">
    <property type="entry name" value="REGULATORY PROTEIN"/>
    <property type="match status" value="1"/>
</dbReference>
<dbReference type="CDD" id="cd09834">
    <property type="entry name" value="CBS_pair_bac"/>
    <property type="match status" value="1"/>
</dbReference>
<name>A5Z8L4_9FIRM</name>
<evidence type="ECO:0000313" key="5">
    <source>
        <dbReference type="Proteomes" id="UP000006000"/>
    </source>
</evidence>